<feature type="transmembrane region" description="Helical" evidence="2">
    <location>
        <begin position="58"/>
        <end position="77"/>
    </location>
</feature>
<feature type="region of interest" description="Disordered" evidence="1">
    <location>
        <begin position="1"/>
        <end position="27"/>
    </location>
</feature>
<dbReference type="Proteomes" id="UP000199051">
    <property type="component" value="Unassembled WGS sequence"/>
</dbReference>
<keyword evidence="2" id="KW-0812">Transmembrane</keyword>
<reference evidence="4" key="1">
    <citation type="submission" date="2016-10" db="EMBL/GenBank/DDBJ databases">
        <authorList>
            <person name="Varghese N."/>
            <person name="Submissions S."/>
        </authorList>
    </citation>
    <scope>NUCLEOTIDE SEQUENCE [LARGE SCALE GENOMIC DNA]</scope>
    <source>
        <strain evidence="4">DSM 44260</strain>
    </source>
</reference>
<accession>A0A1H9RN84</accession>
<dbReference type="STRING" id="155974.SAMN04487818_10510"/>
<evidence type="ECO:0000313" key="3">
    <source>
        <dbReference type="EMBL" id="SER74280.1"/>
    </source>
</evidence>
<dbReference type="EMBL" id="FOGI01000005">
    <property type="protein sequence ID" value="SER74280.1"/>
    <property type="molecule type" value="Genomic_DNA"/>
</dbReference>
<feature type="compositionally biased region" description="Low complexity" evidence="1">
    <location>
        <begin position="7"/>
        <end position="24"/>
    </location>
</feature>
<gene>
    <name evidence="3" type="ORF">SAMN04487818_10510</name>
</gene>
<evidence type="ECO:0000256" key="1">
    <source>
        <dbReference type="SAM" id="MobiDB-lite"/>
    </source>
</evidence>
<feature type="transmembrane region" description="Helical" evidence="2">
    <location>
        <begin position="31"/>
        <end position="52"/>
    </location>
</feature>
<keyword evidence="4" id="KW-1185">Reference proteome</keyword>
<dbReference type="AlphaFoldDB" id="A0A1H9RN84"/>
<evidence type="ECO:0000313" key="4">
    <source>
        <dbReference type="Proteomes" id="UP000199051"/>
    </source>
</evidence>
<organism evidence="3 4">
    <name type="scientific">Actinokineospora terrae</name>
    <dbReference type="NCBI Taxonomy" id="155974"/>
    <lineage>
        <taxon>Bacteria</taxon>
        <taxon>Bacillati</taxon>
        <taxon>Actinomycetota</taxon>
        <taxon>Actinomycetes</taxon>
        <taxon>Pseudonocardiales</taxon>
        <taxon>Pseudonocardiaceae</taxon>
        <taxon>Actinokineospora</taxon>
    </lineage>
</organism>
<sequence>MGWGYITPVTEPTTTPDPDNTPDQPARRPPAVTLAVWGAVVSAVLTGGLLVSGDRPPGYLGLGAGLSAVAALVLAWPVRAGKPWARFCLVVTALVGALGAPAAANAHATSSLAFLLFVLIVVIWVTVVTLLLRVDARSYFTPLPVGEA</sequence>
<proteinExistence type="predicted"/>
<name>A0A1H9RN84_9PSEU</name>
<feature type="transmembrane region" description="Helical" evidence="2">
    <location>
        <begin position="84"/>
        <end position="104"/>
    </location>
</feature>
<feature type="transmembrane region" description="Helical" evidence="2">
    <location>
        <begin position="110"/>
        <end position="132"/>
    </location>
</feature>
<evidence type="ECO:0000256" key="2">
    <source>
        <dbReference type="SAM" id="Phobius"/>
    </source>
</evidence>
<protein>
    <submittedName>
        <fullName evidence="3">Uncharacterized protein</fullName>
    </submittedName>
</protein>
<keyword evidence="2" id="KW-1133">Transmembrane helix</keyword>
<keyword evidence="2" id="KW-0472">Membrane</keyword>